<reference evidence="2" key="2">
    <citation type="submission" date="2022-01" db="EMBL/GenBank/DDBJ databases">
        <authorList>
            <person name="Yamashiro T."/>
            <person name="Shiraishi A."/>
            <person name="Satake H."/>
            <person name="Nakayama K."/>
        </authorList>
    </citation>
    <scope>NUCLEOTIDE SEQUENCE</scope>
</reference>
<feature type="region of interest" description="Disordered" evidence="1">
    <location>
        <begin position="127"/>
        <end position="163"/>
    </location>
</feature>
<proteinExistence type="predicted"/>
<gene>
    <name evidence="2" type="ORF">Tco_0773376</name>
</gene>
<evidence type="ECO:0000313" key="2">
    <source>
        <dbReference type="EMBL" id="GJS90740.1"/>
    </source>
</evidence>
<evidence type="ECO:0000256" key="1">
    <source>
        <dbReference type="SAM" id="MobiDB-lite"/>
    </source>
</evidence>
<dbReference type="Proteomes" id="UP001151760">
    <property type="component" value="Unassembled WGS sequence"/>
</dbReference>
<comment type="caution">
    <text evidence="2">The sequence shown here is derived from an EMBL/GenBank/DDBJ whole genome shotgun (WGS) entry which is preliminary data.</text>
</comment>
<reference evidence="2" key="1">
    <citation type="journal article" date="2022" name="Int. J. Mol. Sci.">
        <title>Draft Genome of Tanacetum Coccineum: Genomic Comparison of Closely Related Tanacetum-Family Plants.</title>
        <authorList>
            <person name="Yamashiro T."/>
            <person name="Shiraishi A."/>
            <person name="Nakayama K."/>
            <person name="Satake H."/>
        </authorList>
    </citation>
    <scope>NUCLEOTIDE SEQUENCE</scope>
</reference>
<feature type="compositionally biased region" description="Polar residues" evidence="1">
    <location>
        <begin position="129"/>
        <end position="139"/>
    </location>
</feature>
<protein>
    <submittedName>
        <fullName evidence="2">Uncharacterized protein</fullName>
    </submittedName>
</protein>
<keyword evidence="3" id="KW-1185">Reference proteome</keyword>
<name>A0ABQ4ZLG4_9ASTR</name>
<sequence>MKEQAYNIIKTKDSRTQRQSNLKKFKEARFKISPQEFEDRTLGEIEMDNPDITMEEYIQLEAKKVCRHGQEFNWETATYGKVRYFEDIDYFKDFETDFPAIYKDHSEGEVTETMTKPTLREYREEIQADGSNTTTSRFNKSAKLEQDSNNDNDEIDIKQSSEDISVEPLPDVISIDTQGSNNLLETSHDTISKFFTANT</sequence>
<dbReference type="EMBL" id="BQNB010011452">
    <property type="protein sequence ID" value="GJS90740.1"/>
    <property type="molecule type" value="Genomic_DNA"/>
</dbReference>
<evidence type="ECO:0000313" key="3">
    <source>
        <dbReference type="Proteomes" id="UP001151760"/>
    </source>
</evidence>
<organism evidence="2 3">
    <name type="scientific">Tanacetum coccineum</name>
    <dbReference type="NCBI Taxonomy" id="301880"/>
    <lineage>
        <taxon>Eukaryota</taxon>
        <taxon>Viridiplantae</taxon>
        <taxon>Streptophyta</taxon>
        <taxon>Embryophyta</taxon>
        <taxon>Tracheophyta</taxon>
        <taxon>Spermatophyta</taxon>
        <taxon>Magnoliopsida</taxon>
        <taxon>eudicotyledons</taxon>
        <taxon>Gunneridae</taxon>
        <taxon>Pentapetalae</taxon>
        <taxon>asterids</taxon>
        <taxon>campanulids</taxon>
        <taxon>Asterales</taxon>
        <taxon>Asteraceae</taxon>
        <taxon>Asteroideae</taxon>
        <taxon>Anthemideae</taxon>
        <taxon>Anthemidinae</taxon>
        <taxon>Tanacetum</taxon>
    </lineage>
</organism>
<accession>A0ABQ4ZLG4</accession>